<organism evidence="2 3">
    <name type="scientific">Methylorubrum extorquens DSM 13060</name>
    <dbReference type="NCBI Taxonomy" id="882800"/>
    <lineage>
        <taxon>Bacteria</taxon>
        <taxon>Pseudomonadati</taxon>
        <taxon>Pseudomonadota</taxon>
        <taxon>Alphaproteobacteria</taxon>
        <taxon>Hyphomicrobiales</taxon>
        <taxon>Methylobacteriaceae</taxon>
        <taxon>Methylorubrum</taxon>
    </lineage>
</organism>
<dbReference type="Gene3D" id="3.30.420.10">
    <property type="entry name" value="Ribonuclease H-like superfamily/Ribonuclease H"/>
    <property type="match status" value="1"/>
</dbReference>
<protein>
    <recommendedName>
        <fullName evidence="4">Tc1-like transposase DDE domain-containing protein</fullName>
    </recommendedName>
</protein>
<gene>
    <name evidence="2" type="ORF">MetexDRAFT_0135</name>
</gene>
<evidence type="ECO:0000256" key="1">
    <source>
        <dbReference type="SAM" id="MobiDB-lite"/>
    </source>
</evidence>
<name>H1KBX3_METEX</name>
<evidence type="ECO:0008006" key="4">
    <source>
        <dbReference type="Google" id="ProtNLM"/>
    </source>
</evidence>
<feature type="region of interest" description="Disordered" evidence="1">
    <location>
        <begin position="103"/>
        <end position="125"/>
    </location>
</feature>
<dbReference type="EMBL" id="AGJK01000002">
    <property type="protein sequence ID" value="EHP94970.1"/>
    <property type="molecule type" value="Genomic_DNA"/>
</dbReference>
<dbReference type="PATRIC" id="fig|882800.3.peg.130"/>
<reference evidence="2 3" key="1">
    <citation type="submission" date="2011-09" db="EMBL/GenBank/DDBJ databases">
        <title>The draft genome of Methylobacterium extorquens DSM 13060.</title>
        <authorList>
            <consortium name="US DOE Joint Genome Institute (JGI-PGF)"/>
            <person name="Lucas S."/>
            <person name="Han J."/>
            <person name="Lapidus A."/>
            <person name="Cheng J.-F."/>
            <person name="Goodwin L."/>
            <person name="Pitluck S."/>
            <person name="Peters L."/>
            <person name="Land M.L."/>
            <person name="Hauser L."/>
            <person name="Koskimaki J."/>
            <person name="Halonen O."/>
            <person name="Pirttila A."/>
            <person name="Frank C."/>
            <person name="Woyke T.J."/>
        </authorList>
    </citation>
    <scope>NUCLEOTIDE SEQUENCE [LARGE SCALE GENOMIC DNA]</scope>
    <source>
        <strain evidence="2 3">DSM 13060</strain>
    </source>
</reference>
<evidence type="ECO:0000313" key="3">
    <source>
        <dbReference type="Proteomes" id="UP000004382"/>
    </source>
</evidence>
<accession>H1KBX3</accession>
<evidence type="ECO:0000313" key="2">
    <source>
        <dbReference type="EMBL" id="EHP94970.1"/>
    </source>
</evidence>
<sequence length="125" mass="13760">MHEGLWLQERTALLQAEDGGLEPYNPDFNPIEQVFAKLKGLLRTAAARTVPDLGHTIPQAFARVTATNAATASLQPVTIPTWPSLRERARLSVTSQRRAAARMMARERNRPPRLSEGTGLSWGSS</sequence>
<proteinExistence type="predicted"/>
<dbReference type="GO" id="GO:0003676">
    <property type="term" value="F:nucleic acid binding"/>
    <property type="evidence" value="ECO:0007669"/>
    <property type="project" value="InterPro"/>
</dbReference>
<comment type="caution">
    <text evidence="2">The sequence shown here is derived from an EMBL/GenBank/DDBJ whole genome shotgun (WGS) entry which is preliminary data.</text>
</comment>
<dbReference type="AlphaFoldDB" id="H1KBX3"/>
<dbReference type="Proteomes" id="UP000004382">
    <property type="component" value="Unassembled WGS sequence"/>
</dbReference>
<dbReference type="InterPro" id="IPR036397">
    <property type="entry name" value="RNaseH_sf"/>
</dbReference>